<sequence>MTGRKGTDEAHLGQKLLQVEEALAAKFIKREDADENTYAPLSPSQATQRRAERAATRKERAKADLVFAEEERQRARERTARYRARQRGENVPKFPRGTPANPDSFHFRMKSALRPWERVNEDLKERIWAKRRQR</sequence>
<feature type="compositionally biased region" description="Basic and acidic residues" evidence="1">
    <location>
        <begin position="49"/>
        <end position="90"/>
    </location>
</feature>
<name>A0A0D0TSU9_9TREE</name>
<dbReference type="HOGENOM" id="CLU_127768_0_0_1"/>
<organism evidence="2 3">
    <name type="scientific">Cryptococcus deuterogattii Ram5</name>
    <dbReference type="NCBI Taxonomy" id="1296110"/>
    <lineage>
        <taxon>Eukaryota</taxon>
        <taxon>Fungi</taxon>
        <taxon>Dikarya</taxon>
        <taxon>Basidiomycota</taxon>
        <taxon>Agaricomycotina</taxon>
        <taxon>Tremellomycetes</taxon>
        <taxon>Tremellales</taxon>
        <taxon>Cryptococcaceae</taxon>
        <taxon>Cryptococcus</taxon>
        <taxon>Cryptococcus gattii species complex</taxon>
    </lineage>
</organism>
<accession>A0A0D0TSU9</accession>
<protein>
    <submittedName>
        <fullName evidence="2">Uncharacterized protein</fullName>
    </submittedName>
</protein>
<dbReference type="EMBL" id="KN847909">
    <property type="protein sequence ID" value="KIR38713.1"/>
    <property type="molecule type" value="Genomic_DNA"/>
</dbReference>
<evidence type="ECO:0000256" key="1">
    <source>
        <dbReference type="SAM" id="MobiDB-lite"/>
    </source>
</evidence>
<evidence type="ECO:0000313" key="3">
    <source>
        <dbReference type="Proteomes" id="UP000053392"/>
    </source>
</evidence>
<feature type="region of interest" description="Disordered" evidence="1">
    <location>
        <begin position="32"/>
        <end position="106"/>
    </location>
</feature>
<keyword evidence="3" id="KW-1185">Reference proteome</keyword>
<gene>
    <name evidence="2" type="ORF">I313_05351</name>
</gene>
<dbReference type="OrthoDB" id="10513316at2759"/>
<reference evidence="2 3" key="1">
    <citation type="submission" date="2015-01" db="EMBL/GenBank/DDBJ databases">
        <title>The Genome Sequence of Cryptococcus gattii Ram5.</title>
        <authorList>
            <consortium name="The Broad Institute Genomics Platform"/>
            <person name="Cuomo C."/>
            <person name="Litvintseva A."/>
            <person name="Chen Y."/>
            <person name="Heitman J."/>
            <person name="Sun S."/>
            <person name="Springer D."/>
            <person name="Dromer F."/>
            <person name="Young S."/>
            <person name="Zeng Q."/>
            <person name="Gargeya S."/>
            <person name="Abouelleil A."/>
            <person name="Alvarado L."/>
            <person name="Chapman S.B."/>
            <person name="Gainer-Dewar J."/>
            <person name="Goldberg J."/>
            <person name="Griggs A."/>
            <person name="Gujja S."/>
            <person name="Hansen M."/>
            <person name="Howarth C."/>
            <person name="Imamovic A."/>
            <person name="Larimer J."/>
            <person name="Murphy C."/>
            <person name="Naylor J."/>
            <person name="Pearson M."/>
            <person name="Priest M."/>
            <person name="Roberts A."/>
            <person name="Saif S."/>
            <person name="Shea T."/>
            <person name="Sykes S."/>
            <person name="Wortman J."/>
            <person name="Nusbaum C."/>
            <person name="Birren B."/>
        </authorList>
    </citation>
    <scope>NUCLEOTIDE SEQUENCE [LARGE SCALE GENOMIC DNA]</scope>
    <source>
        <strain evidence="2 3">Ram5</strain>
    </source>
</reference>
<dbReference type="Proteomes" id="UP000053392">
    <property type="component" value="Unassembled WGS sequence"/>
</dbReference>
<proteinExistence type="predicted"/>
<evidence type="ECO:0000313" key="2">
    <source>
        <dbReference type="EMBL" id="KIR38713.1"/>
    </source>
</evidence>
<dbReference type="AlphaFoldDB" id="A0A0D0TSU9"/>